<comment type="caution">
    <text evidence="5">The sequence shown here is derived from an EMBL/GenBank/DDBJ whole genome shotgun (WGS) entry which is preliminary data.</text>
</comment>
<organism evidence="5 6">
    <name type="scientific">Fusicatenibacter faecihominis</name>
    <dbReference type="NCBI Taxonomy" id="2881276"/>
    <lineage>
        <taxon>Bacteria</taxon>
        <taxon>Bacillati</taxon>
        <taxon>Bacillota</taxon>
        <taxon>Clostridia</taxon>
        <taxon>Lachnospirales</taxon>
        <taxon>Lachnospiraceae</taxon>
        <taxon>Fusicatenibacter</taxon>
    </lineage>
</organism>
<evidence type="ECO:0000259" key="3">
    <source>
        <dbReference type="Pfam" id="PF20438"/>
    </source>
</evidence>
<feature type="domain" description="Stage IV sporulation protein A ATPase" evidence="2">
    <location>
        <begin position="1"/>
        <end position="236"/>
    </location>
</feature>
<evidence type="ECO:0000313" key="6">
    <source>
        <dbReference type="Proteomes" id="UP001197875"/>
    </source>
</evidence>
<keyword evidence="6" id="KW-1185">Reference proteome</keyword>
<proteinExistence type="predicted"/>
<feature type="coiled-coil region" evidence="1">
    <location>
        <begin position="335"/>
        <end position="362"/>
    </location>
</feature>
<name>A0AAE3DQ98_9FIRM</name>
<dbReference type="GO" id="GO:0005524">
    <property type="term" value="F:ATP binding"/>
    <property type="evidence" value="ECO:0007669"/>
    <property type="project" value="InterPro"/>
</dbReference>
<dbReference type="EMBL" id="JAJEPR010000002">
    <property type="protein sequence ID" value="MCC2188566.1"/>
    <property type="molecule type" value="Genomic_DNA"/>
</dbReference>
<reference evidence="5 6" key="1">
    <citation type="submission" date="2021-10" db="EMBL/GenBank/DDBJ databases">
        <title>Anaerobic single-cell dispensing facilitates the cultivation of human gut bacteria.</title>
        <authorList>
            <person name="Afrizal A."/>
        </authorList>
    </citation>
    <scope>NUCLEOTIDE SEQUENCE [LARGE SCALE GENOMIC DNA]</scope>
    <source>
        <strain evidence="5 6">CLA-AA-H277</strain>
    </source>
</reference>
<dbReference type="InterPro" id="IPR046842">
    <property type="entry name" value="SpoIVA_ATPase"/>
</dbReference>
<dbReference type="Pfam" id="PF20438">
    <property type="entry name" value="SpoIVA_middle"/>
    <property type="match status" value="1"/>
</dbReference>
<dbReference type="GO" id="GO:0043934">
    <property type="term" value="P:sporulation"/>
    <property type="evidence" value="ECO:0007669"/>
    <property type="project" value="InterPro"/>
</dbReference>
<feature type="domain" description="Sporulation stage IV protein A C-terminal" evidence="4">
    <location>
        <begin position="416"/>
        <end position="490"/>
    </location>
</feature>
<dbReference type="InterPro" id="IPR027417">
    <property type="entry name" value="P-loop_NTPase"/>
</dbReference>
<dbReference type="Pfam" id="PF20439">
    <property type="entry name" value="SpoIVA_C"/>
    <property type="match status" value="1"/>
</dbReference>
<evidence type="ECO:0000313" key="5">
    <source>
        <dbReference type="EMBL" id="MCC2188566.1"/>
    </source>
</evidence>
<dbReference type="InterPro" id="IPR014201">
    <property type="entry name" value="Spore_IV_A"/>
</dbReference>
<dbReference type="Proteomes" id="UP001197875">
    <property type="component" value="Unassembled WGS sequence"/>
</dbReference>
<evidence type="ECO:0000256" key="1">
    <source>
        <dbReference type="SAM" id="Coils"/>
    </source>
</evidence>
<keyword evidence="1" id="KW-0175">Coiled coil</keyword>
<dbReference type="NCBIfam" id="TIGR02836">
    <property type="entry name" value="spore_IV_A"/>
    <property type="match status" value="1"/>
</dbReference>
<protein>
    <submittedName>
        <fullName evidence="5">Stage IV sporulation protein A</fullName>
    </submittedName>
</protein>
<accession>A0AAE3DQ98</accession>
<dbReference type="Gene3D" id="3.40.50.300">
    <property type="entry name" value="P-loop containing nucleotide triphosphate hydrolases"/>
    <property type="match status" value="1"/>
</dbReference>
<evidence type="ECO:0000259" key="2">
    <source>
        <dbReference type="Pfam" id="PF09547"/>
    </source>
</evidence>
<dbReference type="CDD" id="cd00882">
    <property type="entry name" value="Ras_like_GTPase"/>
    <property type="match status" value="1"/>
</dbReference>
<dbReference type="InterPro" id="IPR046841">
    <property type="entry name" value="SpoIVA_middle"/>
</dbReference>
<dbReference type="AlphaFoldDB" id="A0AAE3DQ98"/>
<dbReference type="GO" id="GO:0016887">
    <property type="term" value="F:ATP hydrolysis activity"/>
    <property type="evidence" value="ECO:0007669"/>
    <property type="project" value="InterPro"/>
</dbReference>
<feature type="domain" description="Stage IV sporulation protein A middle" evidence="3">
    <location>
        <begin position="239"/>
        <end position="415"/>
    </location>
</feature>
<evidence type="ECO:0000259" key="4">
    <source>
        <dbReference type="Pfam" id="PF20439"/>
    </source>
</evidence>
<dbReference type="InterPro" id="IPR046840">
    <property type="entry name" value="SpoIVA_C"/>
</dbReference>
<dbReference type="Pfam" id="PF09547">
    <property type="entry name" value="SpoIVA_ATPase"/>
    <property type="match status" value="1"/>
</dbReference>
<sequence length="490" mass="54649">MEEFHLYKDIKARTGGEIFLGVVGPVRTGKSTFVRHFMELLVLPNLKDNEKKIATDELPTSGKGKTITTVEPKFVPKEAALLRLPDQTELKVRLVDCVGFPVTGADGITEKEKPRMVKTPWAEEEMPFEKAASMGTEKVIRDHATAGILITSDGSFGELGRESFPEAEKRTAEELQKTGKPCIALINSADPYGKTAMDTVELFEKEYGMAAMAVNLERLSVEDVQRILKKILYEFPLVRVEFYIPKWTETLEAEHPVKKALLEKAGEILSKVTHIRDLKEESLFKTEAPCISGIRMEGVILARGAVKIRMEVDDTYYYAMLSGLAGVELKGEYQLISMIRELAEKKKAYEKVEAAIQSVESTGYGVILPEQSEITLDEPTVIHQGSKYGVKIRAMSPSIHLIRADIETEIAPIVGSEAQAEDLIAYIRENSKSEEGIWNTNIFGKSVEQLVGDGIRTRLAVIGEESQKKLQDTMRRIVNESKGRLICIII</sequence>
<dbReference type="RefSeq" id="WP_227614121.1">
    <property type="nucleotide sequence ID" value="NZ_JAJEPR010000002.1"/>
</dbReference>
<gene>
    <name evidence="5" type="primary">spoIVA</name>
    <name evidence="5" type="ORF">LKD71_01790</name>
</gene>
<dbReference type="SUPFAM" id="SSF52540">
    <property type="entry name" value="P-loop containing nucleoside triphosphate hydrolases"/>
    <property type="match status" value="1"/>
</dbReference>